<dbReference type="Proteomes" id="UP000632740">
    <property type="component" value="Unassembled WGS sequence"/>
</dbReference>
<dbReference type="Pfam" id="PF22553">
    <property type="entry name" value="TY-Chap2"/>
    <property type="match status" value="1"/>
</dbReference>
<sequence>MPVAEDVDLEEYRFADRHTAARSWAIAAALTRRHPDLLVNSVVDEEGAQLLIVHDASEQLRIQFDHVAWIQFNTSDGHVDHLYWDEVFAATTADVVDRIERATGLQKWTGADVPSVVMGHAPACHGTFATLLRAHAYSTPALTIRQVRCGPHEDDVESELLDRFECHGEIADAIDLYFSRCQEHGRWYSPVWELAVDLEPVALVSTVTGHAFLPGARKVDLRGPGHVHVAVAHLSRAIWGSTDDQ</sequence>
<evidence type="ECO:0000313" key="2">
    <source>
        <dbReference type="EMBL" id="GIG20973.1"/>
    </source>
</evidence>
<gene>
    <name evidence="2" type="ORF">Cch01nite_16970</name>
</gene>
<organism evidence="2 3">
    <name type="scientific">Cellulomonas chitinilytica</name>
    <dbReference type="NCBI Taxonomy" id="398759"/>
    <lineage>
        <taxon>Bacteria</taxon>
        <taxon>Bacillati</taxon>
        <taxon>Actinomycetota</taxon>
        <taxon>Actinomycetes</taxon>
        <taxon>Micrococcales</taxon>
        <taxon>Cellulomonadaceae</taxon>
        <taxon>Cellulomonas</taxon>
    </lineage>
</organism>
<evidence type="ECO:0000313" key="3">
    <source>
        <dbReference type="Proteomes" id="UP000632740"/>
    </source>
</evidence>
<comment type="caution">
    <text evidence="2">The sequence shown here is derived from an EMBL/GenBank/DDBJ whole genome shotgun (WGS) entry which is preliminary data.</text>
</comment>
<reference evidence="2" key="1">
    <citation type="submission" date="2021-01" db="EMBL/GenBank/DDBJ databases">
        <title>Whole genome shotgun sequence of Cellulomonas chitinilytica NBRC 110799.</title>
        <authorList>
            <person name="Komaki H."/>
            <person name="Tamura T."/>
        </authorList>
    </citation>
    <scope>NUCLEOTIDE SEQUENCE</scope>
    <source>
        <strain evidence="2">NBRC 110799</strain>
    </source>
</reference>
<name>A0A919P0C1_9CELL</name>
<proteinExistence type="predicted"/>
<evidence type="ECO:0000259" key="1">
    <source>
        <dbReference type="Pfam" id="PF22553"/>
    </source>
</evidence>
<protein>
    <recommendedName>
        <fullName evidence="1">T3SS peptide-binding chaperone domain-containing protein</fullName>
    </recommendedName>
</protein>
<keyword evidence="3" id="KW-1185">Reference proteome</keyword>
<dbReference type="InterPro" id="IPR054445">
    <property type="entry name" value="T3SS_chaperone_dom"/>
</dbReference>
<accession>A0A919P0C1</accession>
<dbReference type="AlphaFoldDB" id="A0A919P0C1"/>
<feature type="domain" description="T3SS peptide-binding chaperone" evidence="1">
    <location>
        <begin position="21"/>
        <end position="221"/>
    </location>
</feature>
<dbReference type="EMBL" id="BONK01000005">
    <property type="protein sequence ID" value="GIG20973.1"/>
    <property type="molecule type" value="Genomic_DNA"/>
</dbReference>
<dbReference type="RefSeq" id="WP_203751365.1">
    <property type="nucleotide sequence ID" value="NZ_BONK01000005.1"/>
</dbReference>